<feature type="region of interest" description="Disordered" evidence="1">
    <location>
        <begin position="99"/>
        <end position="160"/>
    </location>
</feature>
<evidence type="ECO:0000256" key="1">
    <source>
        <dbReference type="SAM" id="MobiDB-lite"/>
    </source>
</evidence>
<feature type="compositionally biased region" description="Basic and acidic residues" evidence="1">
    <location>
        <begin position="101"/>
        <end position="113"/>
    </location>
</feature>
<accession>A0A0K8PTM0</accession>
<name>A0A0K8PTM0_STRAJ</name>
<sequence>MSTHYYSSSVAPQRSSISLCQVGDTCNGISDRPQSVYESESGRIDIVDGIAARIKVRILLLGVGLGEAAEGGVVVAVPHLVQARRVQVGAGVAVRLGGGRESVDKARAARGETGDADSQEAPATPGKKATVRKTPGKATARAASSRNAGRSGDRRGTPAR</sequence>
<proteinExistence type="predicted"/>
<gene>
    <name evidence="2" type="ORF">SAZU_5653</name>
</gene>
<feature type="compositionally biased region" description="Low complexity" evidence="1">
    <location>
        <begin position="138"/>
        <end position="150"/>
    </location>
</feature>
<dbReference type="AlphaFoldDB" id="A0A0K8PTM0"/>
<keyword evidence="3" id="KW-1185">Reference proteome</keyword>
<reference evidence="2" key="1">
    <citation type="journal article" date="2015" name="Genome Announc.">
        <title>Draft Genome Sequence of Thiostrepton-Producing Streptomyces azureus ATCC 14921.</title>
        <authorList>
            <person name="Sakihara K."/>
            <person name="Maeda J."/>
            <person name="Tashiro K."/>
            <person name="Fujino Y."/>
            <person name="Kuhara S."/>
            <person name="Ohshima T."/>
            <person name="Ogata S."/>
            <person name="Doi K."/>
        </authorList>
    </citation>
    <scope>NUCLEOTIDE SEQUENCE [LARGE SCALE GENOMIC DNA]</scope>
    <source>
        <strain evidence="2">ATCC14921</strain>
    </source>
</reference>
<evidence type="ECO:0000313" key="2">
    <source>
        <dbReference type="EMBL" id="GAP50794.1"/>
    </source>
</evidence>
<protein>
    <submittedName>
        <fullName evidence="2">Uncharacterized protein</fullName>
    </submittedName>
</protein>
<feature type="compositionally biased region" description="Basic and acidic residues" evidence="1">
    <location>
        <begin position="151"/>
        <end position="160"/>
    </location>
</feature>
<dbReference type="Proteomes" id="UP000053859">
    <property type="component" value="Unassembled WGS sequence"/>
</dbReference>
<organism evidence="2 3">
    <name type="scientific">Streptomyces azureus</name>
    <dbReference type="NCBI Taxonomy" id="146537"/>
    <lineage>
        <taxon>Bacteria</taxon>
        <taxon>Bacillati</taxon>
        <taxon>Actinomycetota</taxon>
        <taxon>Actinomycetes</taxon>
        <taxon>Kitasatosporales</taxon>
        <taxon>Streptomycetaceae</taxon>
        <taxon>Streptomyces</taxon>
    </lineage>
</organism>
<evidence type="ECO:0000313" key="3">
    <source>
        <dbReference type="Proteomes" id="UP000053859"/>
    </source>
</evidence>
<dbReference type="EMBL" id="DF968352">
    <property type="protein sequence ID" value="GAP50794.1"/>
    <property type="molecule type" value="Genomic_DNA"/>
</dbReference>